<proteinExistence type="inferred from homology"/>
<dbReference type="PROSITE" id="PS50928">
    <property type="entry name" value="ABC_TM1"/>
    <property type="match status" value="1"/>
</dbReference>
<evidence type="ECO:0000256" key="8">
    <source>
        <dbReference type="ARBA" id="ARBA00022989"/>
    </source>
</evidence>
<comment type="caution">
    <text evidence="12">The sequence shown here is derived from an EMBL/GenBank/DDBJ whole genome shotgun (WGS) entry which is preliminary data.</text>
</comment>
<evidence type="ECO:0000259" key="11">
    <source>
        <dbReference type="PROSITE" id="PS50928"/>
    </source>
</evidence>
<feature type="transmembrane region" description="Helical" evidence="10">
    <location>
        <begin position="20"/>
        <end position="45"/>
    </location>
</feature>
<feature type="transmembrane region" description="Helical" evidence="10">
    <location>
        <begin position="66"/>
        <end position="91"/>
    </location>
</feature>
<dbReference type="AlphaFoldDB" id="A0A7V8JTN2"/>
<dbReference type="PANTHER" id="PTHR30614:SF20">
    <property type="entry name" value="GLUTAMINE TRANSPORT SYSTEM PERMEASE PROTEIN GLNP"/>
    <property type="match status" value="1"/>
</dbReference>
<reference evidence="13" key="1">
    <citation type="journal article" date="2020" name="MBio">
        <title>Horizontal gene transfer to a defensive symbiont with a reduced genome amongst a multipartite beetle microbiome.</title>
        <authorList>
            <person name="Waterworth S.C."/>
            <person name="Florez L.V."/>
            <person name="Rees E.R."/>
            <person name="Hertweck C."/>
            <person name="Kaltenpoth M."/>
            <person name="Kwan J.C."/>
        </authorList>
    </citation>
    <scope>NUCLEOTIDE SEQUENCE [LARGE SCALE GENOMIC DNA]</scope>
</reference>
<keyword evidence="9 10" id="KW-0472">Membrane</keyword>
<evidence type="ECO:0000256" key="4">
    <source>
        <dbReference type="ARBA" id="ARBA00022448"/>
    </source>
</evidence>
<gene>
    <name evidence="12" type="primary">yhdY</name>
    <name evidence="12" type="ORF">GAK35_02591</name>
</gene>
<protein>
    <submittedName>
        <fullName evidence="12">Inner membrane amino-acid ABC transporter permease protein YhdY</fullName>
    </submittedName>
</protein>
<dbReference type="SUPFAM" id="SSF161098">
    <property type="entry name" value="MetI-like"/>
    <property type="match status" value="1"/>
</dbReference>
<keyword evidence="7" id="KW-0029">Amino-acid transport</keyword>
<dbReference type="GO" id="GO:0022857">
    <property type="term" value="F:transmembrane transporter activity"/>
    <property type="evidence" value="ECO:0007669"/>
    <property type="project" value="InterPro"/>
</dbReference>
<dbReference type="CDD" id="cd06261">
    <property type="entry name" value="TM_PBP2"/>
    <property type="match status" value="1"/>
</dbReference>
<evidence type="ECO:0000256" key="2">
    <source>
        <dbReference type="ARBA" id="ARBA00004429"/>
    </source>
</evidence>
<comment type="subcellular location">
    <subcellularLocation>
        <location evidence="2">Cell inner membrane</location>
        <topology evidence="2">Multi-pass membrane protein</topology>
    </subcellularLocation>
    <subcellularLocation>
        <location evidence="10">Cell membrane</location>
        <topology evidence="10">Multi-pass membrane protein</topology>
    </subcellularLocation>
</comment>
<evidence type="ECO:0000256" key="5">
    <source>
        <dbReference type="ARBA" id="ARBA00022475"/>
    </source>
</evidence>
<evidence type="ECO:0000313" key="13">
    <source>
        <dbReference type="Proteomes" id="UP000462435"/>
    </source>
</evidence>
<keyword evidence="4 10" id="KW-0813">Transport</keyword>
<feature type="transmembrane region" description="Helical" evidence="10">
    <location>
        <begin position="103"/>
        <end position="124"/>
    </location>
</feature>
<dbReference type="Gene3D" id="1.10.3720.10">
    <property type="entry name" value="MetI-like"/>
    <property type="match status" value="1"/>
</dbReference>
<dbReference type="Proteomes" id="UP000462435">
    <property type="component" value="Unassembled WGS sequence"/>
</dbReference>
<dbReference type="InterPro" id="IPR035906">
    <property type="entry name" value="MetI-like_sf"/>
</dbReference>
<comment type="similarity">
    <text evidence="3">Belongs to the binding-protein-dependent transport system permease family. HisMQ subfamily.</text>
</comment>
<dbReference type="EMBL" id="WNDX01000077">
    <property type="protein sequence ID" value="KAF1042675.1"/>
    <property type="molecule type" value="Genomic_DNA"/>
</dbReference>
<keyword evidence="8 10" id="KW-1133">Transmembrane helix</keyword>
<evidence type="ECO:0000256" key="9">
    <source>
        <dbReference type="ARBA" id="ARBA00023136"/>
    </source>
</evidence>
<feature type="domain" description="ABC transmembrane type-1" evidence="11">
    <location>
        <begin position="65"/>
        <end position="255"/>
    </location>
</feature>
<evidence type="ECO:0000256" key="10">
    <source>
        <dbReference type="RuleBase" id="RU363032"/>
    </source>
</evidence>
<dbReference type="Pfam" id="PF00528">
    <property type="entry name" value="BPD_transp_1"/>
    <property type="match status" value="1"/>
</dbReference>
<evidence type="ECO:0000256" key="6">
    <source>
        <dbReference type="ARBA" id="ARBA00022692"/>
    </source>
</evidence>
<keyword evidence="5" id="KW-1003">Cell membrane</keyword>
<dbReference type="PANTHER" id="PTHR30614">
    <property type="entry name" value="MEMBRANE COMPONENT OF AMINO ACID ABC TRANSPORTER"/>
    <property type="match status" value="1"/>
</dbReference>
<organism evidence="12 13">
    <name type="scientific">Herbaspirillum frisingense</name>
    <dbReference type="NCBI Taxonomy" id="92645"/>
    <lineage>
        <taxon>Bacteria</taxon>
        <taxon>Pseudomonadati</taxon>
        <taxon>Pseudomonadota</taxon>
        <taxon>Betaproteobacteria</taxon>
        <taxon>Burkholderiales</taxon>
        <taxon>Oxalobacteraceae</taxon>
        <taxon>Herbaspirillum</taxon>
    </lineage>
</organism>
<feature type="transmembrane region" description="Helical" evidence="10">
    <location>
        <begin position="202"/>
        <end position="220"/>
    </location>
</feature>
<comment type="function">
    <text evidence="1">Part of the binding-protein-dependent transport system for glutamine; probably responsible for the translocation of the substrate across the membrane.</text>
</comment>
<keyword evidence="6 10" id="KW-0812">Transmembrane</keyword>
<evidence type="ECO:0000313" key="12">
    <source>
        <dbReference type="EMBL" id="KAF1042675.1"/>
    </source>
</evidence>
<accession>A0A7V8JTN2</accession>
<dbReference type="InterPro" id="IPR043429">
    <property type="entry name" value="ArtM/GltK/GlnP/TcyL/YhdX-like"/>
</dbReference>
<evidence type="ECO:0000256" key="3">
    <source>
        <dbReference type="ARBA" id="ARBA00010072"/>
    </source>
</evidence>
<dbReference type="GO" id="GO:0006865">
    <property type="term" value="P:amino acid transport"/>
    <property type="evidence" value="ECO:0007669"/>
    <property type="project" value="UniProtKB-KW"/>
</dbReference>
<dbReference type="NCBIfam" id="TIGR01726">
    <property type="entry name" value="HEQRo_perm_3TM"/>
    <property type="match status" value="1"/>
</dbReference>
<sequence>MADSIELLPAHRIPPVIRGQWRLAVLLTVLLAGLLPIGVALAQLLRSTSLGAQLLHWSPLLLWGMLVNIQISALAIALGTVAGLFVGALQLSPLPLLRVPARWYVQLFRNAPMLVLIYFATYVFPFEIQIGRHFVSFPDWIKVTLGLALPASANVADEIFRGAIASIPSAQWEASASLGLRRQHAYRWVILPQCLRRMLPPWMNLYATITMGTSLASLAGVKDLLDSAQIASATVNRVDFTVAVYFFTLLLFFLYCYPISRLTQTLEKRHAYY</sequence>
<dbReference type="InterPro" id="IPR010065">
    <property type="entry name" value="AA_ABC_transptr_permease_3TM"/>
</dbReference>
<dbReference type="GO" id="GO:0043190">
    <property type="term" value="C:ATP-binding cassette (ABC) transporter complex"/>
    <property type="evidence" value="ECO:0007669"/>
    <property type="project" value="InterPro"/>
</dbReference>
<name>A0A7V8JTN2_9BURK</name>
<feature type="transmembrane region" description="Helical" evidence="10">
    <location>
        <begin position="240"/>
        <end position="259"/>
    </location>
</feature>
<dbReference type="InterPro" id="IPR000515">
    <property type="entry name" value="MetI-like"/>
</dbReference>
<evidence type="ECO:0000256" key="1">
    <source>
        <dbReference type="ARBA" id="ARBA00003159"/>
    </source>
</evidence>
<evidence type="ECO:0000256" key="7">
    <source>
        <dbReference type="ARBA" id="ARBA00022970"/>
    </source>
</evidence>